<dbReference type="AlphaFoldDB" id="A0AAE9Y5A1"/>
<dbReference type="Proteomes" id="UP001216390">
    <property type="component" value="Chromosome"/>
</dbReference>
<evidence type="ECO:0000313" key="2">
    <source>
        <dbReference type="EMBL" id="WCO66965.1"/>
    </source>
</evidence>
<feature type="domain" description="AB hydrolase-1" evidence="1">
    <location>
        <begin position="36"/>
        <end position="281"/>
    </location>
</feature>
<dbReference type="SUPFAM" id="SSF53474">
    <property type="entry name" value="alpha/beta-Hydrolases"/>
    <property type="match status" value="1"/>
</dbReference>
<keyword evidence="3" id="KW-1185">Reference proteome</keyword>
<dbReference type="Pfam" id="PF12697">
    <property type="entry name" value="Abhydrolase_6"/>
    <property type="match status" value="1"/>
</dbReference>
<dbReference type="GO" id="GO:0047372">
    <property type="term" value="F:monoacylglycerol lipase activity"/>
    <property type="evidence" value="ECO:0007669"/>
    <property type="project" value="TreeGrafter"/>
</dbReference>
<dbReference type="PANTHER" id="PTHR43798:SF33">
    <property type="entry name" value="HYDROLASE, PUTATIVE (AFU_ORTHOLOGUE AFUA_2G14860)-RELATED"/>
    <property type="match status" value="1"/>
</dbReference>
<keyword evidence="2" id="KW-0378">Hydrolase</keyword>
<organism evidence="2 3">
    <name type="scientific">Iamia majanohamensis</name>
    <dbReference type="NCBI Taxonomy" id="467976"/>
    <lineage>
        <taxon>Bacteria</taxon>
        <taxon>Bacillati</taxon>
        <taxon>Actinomycetota</taxon>
        <taxon>Acidimicrobiia</taxon>
        <taxon>Acidimicrobiales</taxon>
        <taxon>Iamiaceae</taxon>
        <taxon>Iamia</taxon>
    </lineage>
</organism>
<dbReference type="InterPro" id="IPR029058">
    <property type="entry name" value="AB_hydrolase_fold"/>
</dbReference>
<dbReference type="PRINTS" id="PR00412">
    <property type="entry name" value="EPOXHYDRLASE"/>
</dbReference>
<dbReference type="GO" id="GO:0046464">
    <property type="term" value="P:acylglycerol catabolic process"/>
    <property type="evidence" value="ECO:0007669"/>
    <property type="project" value="TreeGrafter"/>
</dbReference>
<protein>
    <submittedName>
        <fullName evidence="2">Alpha/beta hydrolase</fullName>
    </submittedName>
</protein>
<dbReference type="InterPro" id="IPR050266">
    <property type="entry name" value="AB_hydrolase_sf"/>
</dbReference>
<dbReference type="GO" id="GO:0016020">
    <property type="term" value="C:membrane"/>
    <property type="evidence" value="ECO:0007669"/>
    <property type="project" value="TreeGrafter"/>
</dbReference>
<dbReference type="Gene3D" id="3.40.50.1820">
    <property type="entry name" value="alpha/beta hydrolase"/>
    <property type="match status" value="1"/>
</dbReference>
<dbReference type="KEGG" id="ima:PO878_20945"/>
<proteinExistence type="predicted"/>
<dbReference type="InterPro" id="IPR000639">
    <property type="entry name" value="Epox_hydrolase-like"/>
</dbReference>
<dbReference type="EMBL" id="CP116942">
    <property type="protein sequence ID" value="WCO66965.1"/>
    <property type="molecule type" value="Genomic_DNA"/>
</dbReference>
<reference evidence="2" key="1">
    <citation type="submission" date="2023-01" db="EMBL/GenBank/DDBJ databases">
        <title>The diversity of Class Acidimicrobiia in South China Sea sediment environments and the proposal of Iamia marina sp. nov., a novel species of the genus Iamia.</title>
        <authorList>
            <person name="He Y."/>
            <person name="Tian X."/>
        </authorList>
    </citation>
    <scope>NUCLEOTIDE SEQUENCE</scope>
    <source>
        <strain evidence="2">DSM 19957</strain>
    </source>
</reference>
<name>A0AAE9Y5A1_9ACTN</name>
<dbReference type="RefSeq" id="WP_272736487.1">
    <property type="nucleotide sequence ID" value="NZ_CP116942.1"/>
</dbReference>
<sequence>MHTWERWRATAVHLEVGGRAVATYEHGDPEGTPFTFLHGYPSSSLDLAPVLDHLGDGWRALALDLPGFGASESTPGQPPTVAGAADAVEALWADRGVTSTVLVAHDYGATVGQELVARHADGALPIALSAVLWMNGGLYPDLHRPTAGQQLLLDPEHGAEIAAAITCDTFVDAIVATWGSRVRPDRDELAEMHAALADGGGDVLMHELLSYIPQRVRFADRWAAALTTDLPTTYVWGDADPVSGAHMIEGVEQRAGGTPRIVRMADVGHWPPLEAPDVVAAEIGALDPG</sequence>
<evidence type="ECO:0000259" key="1">
    <source>
        <dbReference type="Pfam" id="PF12697"/>
    </source>
</evidence>
<evidence type="ECO:0000313" key="3">
    <source>
        <dbReference type="Proteomes" id="UP001216390"/>
    </source>
</evidence>
<dbReference type="PANTHER" id="PTHR43798">
    <property type="entry name" value="MONOACYLGLYCEROL LIPASE"/>
    <property type="match status" value="1"/>
</dbReference>
<dbReference type="InterPro" id="IPR000073">
    <property type="entry name" value="AB_hydrolase_1"/>
</dbReference>
<accession>A0AAE9Y5A1</accession>
<gene>
    <name evidence="2" type="ORF">PO878_20945</name>
</gene>